<sequence length="111" mass="13311">MKVVYTNSYHLSTEVMIERTLAIDPKGGVRLIHNIDEAIRHFEASLTPDKHCASPHQRLLHYFGVQYFEFCWHDYRILYRIDKNKETANAILFMEKNQSSRQLLEHYMLRK</sequence>
<proteinExistence type="predicted"/>
<dbReference type="Proteomes" id="UP001500604">
    <property type="component" value="Unassembled WGS sequence"/>
</dbReference>
<evidence type="ECO:0000313" key="1">
    <source>
        <dbReference type="EMBL" id="GAA4649827.1"/>
    </source>
</evidence>
<comment type="caution">
    <text evidence="1">The sequence shown here is derived from an EMBL/GenBank/DDBJ whole genome shotgun (WGS) entry which is preliminary data.</text>
</comment>
<accession>A0ABP8V1S1</accession>
<organism evidence="1 2">
    <name type="scientific">Kistimonas scapharcae</name>
    <dbReference type="NCBI Taxonomy" id="1036133"/>
    <lineage>
        <taxon>Bacteria</taxon>
        <taxon>Pseudomonadati</taxon>
        <taxon>Pseudomonadota</taxon>
        <taxon>Gammaproteobacteria</taxon>
        <taxon>Oceanospirillales</taxon>
        <taxon>Endozoicomonadaceae</taxon>
        <taxon>Kistimonas</taxon>
    </lineage>
</organism>
<protein>
    <recommendedName>
        <fullName evidence="3">Type II toxin-antitoxin system RelE/ParE family toxin</fullName>
    </recommendedName>
</protein>
<evidence type="ECO:0000313" key="2">
    <source>
        <dbReference type="Proteomes" id="UP001500604"/>
    </source>
</evidence>
<dbReference type="EMBL" id="BAABFL010000318">
    <property type="protein sequence ID" value="GAA4649827.1"/>
    <property type="molecule type" value="Genomic_DNA"/>
</dbReference>
<reference evidence="2" key="1">
    <citation type="journal article" date="2019" name="Int. J. Syst. Evol. Microbiol.">
        <title>The Global Catalogue of Microorganisms (GCM) 10K type strain sequencing project: providing services to taxonomists for standard genome sequencing and annotation.</title>
        <authorList>
            <consortium name="The Broad Institute Genomics Platform"/>
            <consortium name="The Broad Institute Genome Sequencing Center for Infectious Disease"/>
            <person name="Wu L."/>
            <person name="Ma J."/>
        </authorList>
    </citation>
    <scope>NUCLEOTIDE SEQUENCE [LARGE SCALE GENOMIC DNA]</scope>
    <source>
        <strain evidence="2">JCM 17805</strain>
    </source>
</reference>
<keyword evidence="2" id="KW-1185">Reference proteome</keyword>
<name>A0ABP8V1S1_9GAMM</name>
<dbReference type="RefSeq" id="WP_345195834.1">
    <property type="nucleotide sequence ID" value="NZ_BAABFL010000318.1"/>
</dbReference>
<gene>
    <name evidence="1" type="ORF">GCM10023116_21080</name>
</gene>
<evidence type="ECO:0008006" key="3">
    <source>
        <dbReference type="Google" id="ProtNLM"/>
    </source>
</evidence>